<keyword evidence="1" id="KW-0732">Signal</keyword>
<accession>A0A220XIM0</accession>
<proteinExistence type="evidence at transcript level"/>
<reference evidence="2" key="1">
    <citation type="submission" date="2017-06" db="EMBL/GenBank/DDBJ databases">
        <title>Secretome analysis and in planta expression of salivary proteins reveals a potential large effector repertoire of the brown planthopper, Nilaparvata lugens.</title>
        <authorList>
            <person name="Rao W."/>
            <person name="Zheng X."/>
            <person name="Liu B."/>
            <person name="Du B."/>
            <person name="He G."/>
        </authorList>
    </citation>
    <scope>NUCLEOTIDE SEQUENCE</scope>
</reference>
<evidence type="ECO:0000313" key="2">
    <source>
        <dbReference type="EMBL" id="ASL05023.1"/>
    </source>
</evidence>
<evidence type="ECO:0000256" key="1">
    <source>
        <dbReference type="SAM" id="SignalP"/>
    </source>
</evidence>
<dbReference type="AlphaFoldDB" id="A0A220XIM0"/>
<protein>
    <recommendedName>
        <fullName evidence="3">Salivary secreted peptide</fullName>
    </recommendedName>
</protein>
<feature type="chain" id="PRO_5012804345" description="Salivary secreted peptide" evidence="1">
    <location>
        <begin position="24"/>
        <end position="116"/>
    </location>
</feature>
<dbReference type="EMBL" id="MF278717">
    <property type="protein sequence ID" value="ASL05023.1"/>
    <property type="molecule type" value="mRNA"/>
</dbReference>
<sequence length="116" mass="12196">MKMIPTLTFAVLLVLSISDLIRCAEGAAAEGVISAAPAVTNGIADSAKNTAVTGGSIWTRFFQAIANFYRKLLDWKNIKCFSGNKFNINPKSNVVSGTPNAGSINVVGIEGDAKFS</sequence>
<feature type="signal peptide" evidence="1">
    <location>
        <begin position="1"/>
        <end position="23"/>
    </location>
</feature>
<evidence type="ECO:0008006" key="3">
    <source>
        <dbReference type="Google" id="ProtNLM"/>
    </source>
</evidence>
<organism evidence="2">
    <name type="scientific">Nilaparvata lugens</name>
    <name type="common">Brown planthopper</name>
    <dbReference type="NCBI Taxonomy" id="108931"/>
    <lineage>
        <taxon>Eukaryota</taxon>
        <taxon>Metazoa</taxon>
        <taxon>Ecdysozoa</taxon>
        <taxon>Arthropoda</taxon>
        <taxon>Hexapoda</taxon>
        <taxon>Insecta</taxon>
        <taxon>Pterygota</taxon>
        <taxon>Neoptera</taxon>
        <taxon>Paraneoptera</taxon>
        <taxon>Hemiptera</taxon>
        <taxon>Auchenorrhyncha</taxon>
        <taxon>Fulgoroidea</taxon>
        <taxon>Delphacidae</taxon>
        <taxon>Delphacinae</taxon>
        <taxon>Nilaparvata</taxon>
    </lineage>
</organism>
<name>A0A220XIM0_NILLU</name>